<comment type="caution">
    <text evidence="8">The sequence shown here is derived from an EMBL/GenBank/DDBJ whole genome shotgun (WGS) entry which is preliminary data.</text>
</comment>
<proteinExistence type="inferred from homology"/>
<dbReference type="GO" id="GO:0046933">
    <property type="term" value="F:proton-transporting ATP synthase activity, rotational mechanism"/>
    <property type="evidence" value="ECO:0007669"/>
    <property type="project" value="UniProtKB-UniRule"/>
</dbReference>
<comment type="function">
    <text evidence="7">F(1)F(0) ATP synthase produces ATP from ADP in the presence of a proton or sodium gradient. F-type ATPases consist of two structural domains, F(1) containing the extramembraneous catalytic core and F(0) containing the membrane proton channel, linked together by a central stalk and a peripheral stalk. During catalysis, ATP synthesis in the catalytic domain of F(1) is coupled via a rotary mechanism of the central stalk subunits to proton translocation.</text>
</comment>
<comment type="similarity">
    <text evidence="7">Belongs to the ATPase delta chain family.</text>
</comment>
<dbReference type="InterPro" id="IPR026015">
    <property type="entry name" value="ATP_synth_OSCP/delta_N_sf"/>
</dbReference>
<keyword evidence="4 7" id="KW-0406">Ion transport</keyword>
<dbReference type="SUPFAM" id="SSF47928">
    <property type="entry name" value="N-terminal domain of the delta subunit of the F1F0-ATP synthase"/>
    <property type="match status" value="1"/>
</dbReference>
<evidence type="ECO:0000256" key="7">
    <source>
        <dbReference type="HAMAP-Rule" id="MF_01416"/>
    </source>
</evidence>
<keyword evidence="6 7" id="KW-0066">ATP synthesis</keyword>
<dbReference type="Proteomes" id="UP000051017">
    <property type="component" value="Unassembled WGS sequence"/>
</dbReference>
<organism evidence="8 9">
    <name type="scientific">Acidimicrobiia bacterium BACL6 MAG-120924-bin43</name>
    <dbReference type="NCBI Taxonomy" id="1655583"/>
    <lineage>
        <taxon>Bacteria</taxon>
        <taxon>Bacillati</taxon>
        <taxon>Actinomycetota</taxon>
        <taxon>Acidimicrobiia</taxon>
        <taxon>acIV cluster</taxon>
    </lineage>
</organism>
<evidence type="ECO:0000256" key="2">
    <source>
        <dbReference type="ARBA" id="ARBA00022448"/>
    </source>
</evidence>
<dbReference type="PRINTS" id="PR00125">
    <property type="entry name" value="ATPASEDELTA"/>
</dbReference>
<accession>A0A0R2QE59</accession>
<dbReference type="Pfam" id="PF00213">
    <property type="entry name" value="OSCP"/>
    <property type="match status" value="1"/>
</dbReference>
<comment type="function">
    <text evidence="7">This protein is part of the stalk that links CF(0) to CF(1). It either transmits conformational changes from CF(0) to CF(1) or is implicated in proton conduction.</text>
</comment>
<dbReference type="AlphaFoldDB" id="A0A0R2QE59"/>
<dbReference type="HAMAP" id="MF_01416">
    <property type="entry name" value="ATP_synth_delta_bact"/>
    <property type="match status" value="1"/>
</dbReference>
<sequence length="175" mass="18786">MSTVKIEAYATALFEIAQADGTLALVEDELFRVARAFESNEQLRNTLSDSTIPADRRQQVAEQLLGAKASNTTTQLVSLVVGSGQARDLPAIVDSLVKRASSEKQQEVAEVRSAVALSDDQKTRLTAALTKVTGKPVNLKVVIDPSVLGGLVAVVGDEVIDDTVRTRLDQLKTRI</sequence>
<gene>
    <name evidence="7" type="primary">atpH</name>
    <name evidence="8" type="ORF">ABR75_04725</name>
</gene>
<dbReference type="EMBL" id="LIBJ01000173">
    <property type="protein sequence ID" value="KRO47298.1"/>
    <property type="molecule type" value="Genomic_DNA"/>
</dbReference>
<name>A0A0R2QE59_9ACTN</name>
<keyword evidence="7" id="KW-1003">Cell membrane</keyword>
<comment type="subcellular location">
    <subcellularLocation>
        <location evidence="7">Cell membrane</location>
        <topology evidence="7">Peripheral membrane protein</topology>
    </subcellularLocation>
    <subcellularLocation>
        <location evidence="1">Membrane</location>
    </subcellularLocation>
</comment>
<dbReference type="Gene3D" id="1.10.520.20">
    <property type="entry name" value="N-terminal domain of the delta subunit of the F1F0-ATP synthase"/>
    <property type="match status" value="1"/>
</dbReference>
<dbReference type="GO" id="GO:0045259">
    <property type="term" value="C:proton-transporting ATP synthase complex"/>
    <property type="evidence" value="ECO:0007669"/>
    <property type="project" value="UniProtKB-KW"/>
</dbReference>
<evidence type="ECO:0000256" key="3">
    <source>
        <dbReference type="ARBA" id="ARBA00022781"/>
    </source>
</evidence>
<evidence type="ECO:0000256" key="1">
    <source>
        <dbReference type="ARBA" id="ARBA00004370"/>
    </source>
</evidence>
<evidence type="ECO:0000256" key="5">
    <source>
        <dbReference type="ARBA" id="ARBA00023136"/>
    </source>
</evidence>
<evidence type="ECO:0000313" key="8">
    <source>
        <dbReference type="EMBL" id="KRO47298.1"/>
    </source>
</evidence>
<keyword evidence="3 7" id="KW-0375">Hydrogen ion transport</keyword>
<protein>
    <recommendedName>
        <fullName evidence="7">ATP synthase subunit delta</fullName>
    </recommendedName>
    <alternativeName>
        <fullName evidence="7">ATP synthase F(1) sector subunit delta</fullName>
    </alternativeName>
    <alternativeName>
        <fullName evidence="7">F-type ATPase subunit delta</fullName>
        <shortName evidence="7">F-ATPase subunit delta</shortName>
    </alternativeName>
</protein>
<evidence type="ECO:0000256" key="6">
    <source>
        <dbReference type="ARBA" id="ARBA00023310"/>
    </source>
</evidence>
<dbReference type="GO" id="GO:0005886">
    <property type="term" value="C:plasma membrane"/>
    <property type="evidence" value="ECO:0007669"/>
    <property type="project" value="UniProtKB-SubCell"/>
</dbReference>
<dbReference type="NCBIfam" id="TIGR01145">
    <property type="entry name" value="ATP_synt_delta"/>
    <property type="match status" value="1"/>
</dbReference>
<evidence type="ECO:0000313" key="9">
    <source>
        <dbReference type="Proteomes" id="UP000051017"/>
    </source>
</evidence>
<dbReference type="InterPro" id="IPR000711">
    <property type="entry name" value="ATPase_OSCP/dsu"/>
</dbReference>
<keyword evidence="5 7" id="KW-0472">Membrane</keyword>
<evidence type="ECO:0000256" key="4">
    <source>
        <dbReference type="ARBA" id="ARBA00023065"/>
    </source>
</evidence>
<keyword evidence="2 7" id="KW-0813">Transport</keyword>
<reference evidence="8 9" key="1">
    <citation type="submission" date="2015-10" db="EMBL/GenBank/DDBJ databases">
        <title>Metagenome-Assembled Genomes uncover a global brackish microbiome.</title>
        <authorList>
            <person name="Hugerth L.W."/>
            <person name="Larsson J."/>
            <person name="Alneberg J."/>
            <person name="Lindh M.V."/>
            <person name="Legrand C."/>
            <person name="Pinhassi J."/>
            <person name="Andersson A.F."/>
        </authorList>
    </citation>
    <scope>NUCLEOTIDE SEQUENCE [LARGE SCALE GENOMIC DNA]</scope>
    <source>
        <strain evidence="8">BACL6 MAG-120924-bin43</strain>
    </source>
</reference>
<keyword evidence="7" id="KW-0139">CF(1)</keyword>
<dbReference type="PANTHER" id="PTHR11910">
    <property type="entry name" value="ATP SYNTHASE DELTA CHAIN"/>
    <property type="match status" value="1"/>
</dbReference>